<dbReference type="PROSITE" id="PS01103">
    <property type="entry name" value="ASD"/>
    <property type="match status" value="1"/>
</dbReference>
<dbReference type="InterPro" id="IPR005986">
    <property type="entry name" value="Asp_semialdehyde_DH_beta"/>
</dbReference>
<evidence type="ECO:0000256" key="8">
    <source>
        <dbReference type="ARBA" id="ARBA00022605"/>
    </source>
</evidence>
<dbReference type="Gene3D" id="3.40.50.720">
    <property type="entry name" value="NAD(P)-binding Rossmann-like Domain"/>
    <property type="match status" value="1"/>
</dbReference>
<dbReference type="Proteomes" id="UP000320496">
    <property type="component" value="Chromosome"/>
</dbReference>
<dbReference type="GO" id="GO:0009088">
    <property type="term" value="P:threonine biosynthetic process"/>
    <property type="evidence" value="ECO:0007669"/>
    <property type="project" value="UniProtKB-UniRule"/>
</dbReference>
<dbReference type="PANTHER" id="PTHR46278:SF2">
    <property type="entry name" value="ASPARTATE-SEMIALDEHYDE DEHYDROGENASE"/>
    <property type="match status" value="1"/>
</dbReference>
<evidence type="ECO:0000256" key="15">
    <source>
        <dbReference type="ARBA" id="ARBA00047891"/>
    </source>
</evidence>
<evidence type="ECO:0000256" key="16">
    <source>
        <dbReference type="HAMAP-Rule" id="MF_02121"/>
    </source>
</evidence>
<protein>
    <recommendedName>
        <fullName evidence="7 16">Aspartate-semialdehyde dehydrogenase</fullName>
        <shortName evidence="16">ASA dehydrogenase</shortName>
        <shortName evidence="16">ASADH</shortName>
        <ecNumber evidence="7 16">1.2.1.11</ecNumber>
    </recommendedName>
    <alternativeName>
        <fullName evidence="16">Aspartate-beta-semialdehyde dehydrogenase</fullName>
    </alternativeName>
</protein>
<dbReference type="OrthoDB" id="9805684at2"/>
<dbReference type="Pfam" id="PF01118">
    <property type="entry name" value="Semialdhyde_dh"/>
    <property type="match status" value="1"/>
</dbReference>
<proteinExistence type="inferred from homology"/>
<dbReference type="KEGG" id="mri:Mal4_31010"/>
<feature type="binding site" evidence="16">
    <location>
        <position position="314"/>
    </location>
    <ligand>
        <name>NADP(+)</name>
        <dbReference type="ChEBI" id="CHEBI:58349"/>
    </ligand>
</feature>
<dbReference type="GO" id="GO:0050661">
    <property type="term" value="F:NADP binding"/>
    <property type="evidence" value="ECO:0007669"/>
    <property type="project" value="UniProtKB-UniRule"/>
</dbReference>
<dbReference type="GO" id="GO:0019877">
    <property type="term" value="P:diaminopimelate biosynthetic process"/>
    <property type="evidence" value="ECO:0007669"/>
    <property type="project" value="UniProtKB-UniRule"/>
</dbReference>
<evidence type="ECO:0000256" key="3">
    <source>
        <dbReference type="ARBA" id="ARBA00005076"/>
    </source>
</evidence>
<comment type="caution">
    <text evidence="16">Lacks conserved residue(s) required for the propagation of feature annotation.</text>
</comment>
<evidence type="ECO:0000256" key="5">
    <source>
        <dbReference type="ARBA" id="ARBA00010584"/>
    </source>
</evidence>
<feature type="binding site" evidence="16">
    <location>
        <begin position="39"/>
        <end position="40"/>
    </location>
    <ligand>
        <name>NADP(+)</name>
        <dbReference type="ChEBI" id="CHEBI:58349"/>
    </ligand>
</feature>
<dbReference type="Gene3D" id="3.30.360.10">
    <property type="entry name" value="Dihydrodipicolinate Reductase, domain 2"/>
    <property type="match status" value="1"/>
</dbReference>
<dbReference type="Pfam" id="PF02774">
    <property type="entry name" value="Semialdhyde_dhC"/>
    <property type="match status" value="1"/>
</dbReference>
<dbReference type="PANTHER" id="PTHR46278">
    <property type="entry name" value="DEHYDROGENASE, PUTATIVE-RELATED"/>
    <property type="match status" value="1"/>
</dbReference>
<dbReference type="InterPro" id="IPR000534">
    <property type="entry name" value="Semialdehyde_DH_NAD-bd"/>
</dbReference>
<dbReference type="UniPathway" id="UPA00034">
    <property type="reaction ID" value="UER00016"/>
</dbReference>
<comment type="function">
    <text evidence="1 16">Catalyzes the NADPH-dependent formation of L-aspartate-semialdehyde (L-ASA) by the reductive dephosphorylation of L-aspartyl-4-phosphate.</text>
</comment>
<reference evidence="19 20" key="1">
    <citation type="submission" date="2019-02" db="EMBL/GenBank/DDBJ databases">
        <title>Deep-cultivation of Planctomycetes and their phenomic and genomic characterization uncovers novel biology.</title>
        <authorList>
            <person name="Wiegand S."/>
            <person name="Jogler M."/>
            <person name="Boedeker C."/>
            <person name="Pinto D."/>
            <person name="Vollmers J."/>
            <person name="Rivas-Marin E."/>
            <person name="Kohn T."/>
            <person name="Peeters S.H."/>
            <person name="Heuer A."/>
            <person name="Rast P."/>
            <person name="Oberbeckmann S."/>
            <person name="Bunk B."/>
            <person name="Jeske O."/>
            <person name="Meyerdierks A."/>
            <person name="Storesund J.E."/>
            <person name="Kallscheuer N."/>
            <person name="Luecker S."/>
            <person name="Lage O.M."/>
            <person name="Pohl T."/>
            <person name="Merkel B.J."/>
            <person name="Hornburger P."/>
            <person name="Mueller R.-W."/>
            <person name="Bruemmer F."/>
            <person name="Labrenz M."/>
            <person name="Spormann A.M."/>
            <person name="Op den Camp H."/>
            <person name="Overmann J."/>
            <person name="Amann R."/>
            <person name="Jetten M.S.M."/>
            <person name="Mascher T."/>
            <person name="Medema M.H."/>
            <person name="Devos D.P."/>
            <person name="Kaster A.-K."/>
            <person name="Ovreas L."/>
            <person name="Rohde M."/>
            <person name="Galperin M.Y."/>
            <person name="Jogler C."/>
        </authorList>
    </citation>
    <scope>NUCLEOTIDE SEQUENCE [LARGE SCALE GENOMIC DNA]</scope>
    <source>
        <strain evidence="19 20">Mal4</strain>
    </source>
</reference>
<feature type="binding site" evidence="16">
    <location>
        <position position="99"/>
    </location>
    <ligand>
        <name>phosphate</name>
        <dbReference type="ChEBI" id="CHEBI:43474"/>
    </ligand>
</feature>
<keyword evidence="10 16" id="KW-0521">NADP</keyword>
<comment type="pathway">
    <text evidence="4 16">Amino-acid biosynthesis; L-threonine biosynthesis; L-threonine from L-aspartate: step 2/5.</text>
</comment>
<evidence type="ECO:0000313" key="19">
    <source>
        <dbReference type="EMBL" id="QDU38771.1"/>
    </source>
</evidence>
<dbReference type="NCBIfam" id="TIGR01296">
    <property type="entry name" value="asd_B"/>
    <property type="match status" value="1"/>
</dbReference>
<sequence length="339" mass="36867">MFQTVALVGATGAVGRIMRQLLEERDFPAREFRFLASARSAGTTLTFKGKQYTVEELRKDVFAGVDLVISTTPDDTARDFLPAAVEAGATVIDESGYWRMNESVALVIPEVNPQAALDAQGIIASPNCSTTQMVMALKPLHDAARVRRVVVSTYQATSGAGVQGNADLTDGTRAHLEGQPYDYQAFSHPIAFNCIPQIGREKEEGYTSEEMKMVYETRKILGDDSILVSPTCVRIPVANCHSESIIVETEQPVSPEDARRLFEEFPGITVVDDLANGAYPLPSTCDGSDEVFIGRIRRDLSHPNGLNFWCVSDNLRKGAATNAVQIAELLAKHRSAATA</sequence>
<dbReference type="GO" id="GO:0051287">
    <property type="term" value="F:NAD binding"/>
    <property type="evidence" value="ECO:0007669"/>
    <property type="project" value="InterPro"/>
</dbReference>
<evidence type="ECO:0000256" key="2">
    <source>
        <dbReference type="ARBA" id="ARBA00005021"/>
    </source>
</evidence>
<keyword evidence="11 16" id="KW-0220">Diaminopimelate biosynthesis</keyword>
<evidence type="ECO:0000256" key="12">
    <source>
        <dbReference type="ARBA" id="ARBA00023002"/>
    </source>
</evidence>
<comment type="pathway">
    <text evidence="2 16">Amino-acid biosynthesis; L-methionine biosynthesis via de novo pathway; L-homoserine from L-aspartate: step 2/3.</text>
</comment>
<dbReference type="CDD" id="cd02316">
    <property type="entry name" value="VcASADH2_like_N"/>
    <property type="match status" value="1"/>
</dbReference>
<gene>
    <name evidence="19" type="primary">asd2</name>
    <name evidence="16" type="synonym">asd</name>
    <name evidence="19" type="ORF">Mal4_31010</name>
</gene>
<evidence type="ECO:0000313" key="20">
    <source>
        <dbReference type="Proteomes" id="UP000320496"/>
    </source>
</evidence>
<accession>A0A517Z8L4</accession>
<dbReference type="CDD" id="cd18131">
    <property type="entry name" value="ASADH_C_bac_euk_like"/>
    <property type="match status" value="1"/>
</dbReference>
<feature type="binding site" evidence="16">
    <location>
        <begin position="11"/>
        <end position="14"/>
    </location>
    <ligand>
        <name>NADP(+)</name>
        <dbReference type="ChEBI" id="CHEBI:58349"/>
    </ligand>
</feature>
<evidence type="ECO:0000256" key="11">
    <source>
        <dbReference type="ARBA" id="ARBA00022915"/>
    </source>
</evidence>
<evidence type="ECO:0000256" key="7">
    <source>
        <dbReference type="ARBA" id="ARBA00013120"/>
    </source>
</evidence>
<dbReference type="InterPro" id="IPR012280">
    <property type="entry name" value="Semialdhyde_DH_dimer_dom"/>
</dbReference>
<feature type="active site" description="Proton acceptor" evidence="16 17">
    <location>
        <position position="241"/>
    </location>
</feature>
<dbReference type="InterPro" id="IPR036291">
    <property type="entry name" value="NAD(P)-bd_dom_sf"/>
</dbReference>
<comment type="similarity">
    <text evidence="5 16">Belongs to the aspartate-semialdehyde dehydrogenase family.</text>
</comment>
<dbReference type="GO" id="GO:0009097">
    <property type="term" value="P:isoleucine biosynthetic process"/>
    <property type="evidence" value="ECO:0007669"/>
    <property type="project" value="UniProtKB-UniRule"/>
</dbReference>
<evidence type="ECO:0000256" key="14">
    <source>
        <dbReference type="ARBA" id="ARBA00023167"/>
    </source>
</evidence>
<dbReference type="GO" id="GO:0071266">
    <property type="term" value="P:'de novo' L-methionine biosynthetic process"/>
    <property type="evidence" value="ECO:0007669"/>
    <property type="project" value="UniProtKB-UniRule"/>
</dbReference>
<keyword evidence="12 16" id="KW-0560">Oxidoreductase</keyword>
<evidence type="ECO:0000256" key="13">
    <source>
        <dbReference type="ARBA" id="ARBA00023154"/>
    </source>
</evidence>
<dbReference type="GO" id="GO:0046983">
    <property type="term" value="F:protein dimerization activity"/>
    <property type="evidence" value="ECO:0007669"/>
    <property type="project" value="InterPro"/>
</dbReference>
<dbReference type="SUPFAM" id="SSF51735">
    <property type="entry name" value="NAD(P)-binding Rossmann-fold domains"/>
    <property type="match status" value="1"/>
</dbReference>
<evidence type="ECO:0000256" key="17">
    <source>
        <dbReference type="PIRSR" id="PIRSR000148-1"/>
    </source>
</evidence>
<dbReference type="AlphaFoldDB" id="A0A517Z8L4"/>
<dbReference type="RefSeq" id="WP_145370021.1">
    <property type="nucleotide sequence ID" value="NZ_CP036275.1"/>
</dbReference>
<comment type="catalytic activity">
    <reaction evidence="15 16">
        <text>L-aspartate 4-semialdehyde + phosphate + NADP(+) = 4-phospho-L-aspartate + NADPH + H(+)</text>
        <dbReference type="Rhea" id="RHEA:24284"/>
        <dbReference type="ChEBI" id="CHEBI:15378"/>
        <dbReference type="ChEBI" id="CHEBI:43474"/>
        <dbReference type="ChEBI" id="CHEBI:57535"/>
        <dbReference type="ChEBI" id="CHEBI:57783"/>
        <dbReference type="ChEBI" id="CHEBI:58349"/>
        <dbReference type="ChEBI" id="CHEBI:537519"/>
        <dbReference type="EC" id="1.2.1.11"/>
    </reaction>
</comment>
<comment type="pathway">
    <text evidence="3 16">Amino-acid biosynthesis; L-lysine biosynthesis via DAP pathway; (S)-tetrahydrodipicolinate from L-aspartate: step 2/4.</text>
</comment>
<feature type="binding site" evidence="16">
    <location>
        <position position="234"/>
    </location>
    <ligand>
        <name>substrate</name>
    </ligand>
</feature>
<organism evidence="19 20">
    <name type="scientific">Maioricimonas rarisocia</name>
    <dbReference type="NCBI Taxonomy" id="2528026"/>
    <lineage>
        <taxon>Bacteria</taxon>
        <taxon>Pseudomonadati</taxon>
        <taxon>Planctomycetota</taxon>
        <taxon>Planctomycetia</taxon>
        <taxon>Planctomycetales</taxon>
        <taxon>Planctomycetaceae</taxon>
        <taxon>Maioricimonas</taxon>
    </lineage>
</organism>
<dbReference type="EC" id="1.2.1.11" evidence="7 16"/>
<feature type="binding site" evidence="16">
    <location>
        <position position="155"/>
    </location>
    <ligand>
        <name>substrate</name>
    </ligand>
</feature>
<dbReference type="UniPathway" id="UPA00050">
    <property type="reaction ID" value="UER00463"/>
</dbReference>
<dbReference type="PIRSF" id="PIRSF000148">
    <property type="entry name" value="ASA_dh"/>
    <property type="match status" value="1"/>
</dbReference>
<evidence type="ECO:0000256" key="10">
    <source>
        <dbReference type="ARBA" id="ARBA00022857"/>
    </source>
</evidence>
<name>A0A517Z8L4_9PLAN</name>
<evidence type="ECO:0000256" key="6">
    <source>
        <dbReference type="ARBA" id="ARBA00011738"/>
    </source>
</evidence>
<dbReference type="HAMAP" id="MF_02121">
    <property type="entry name" value="ASADH"/>
    <property type="match status" value="1"/>
</dbReference>
<dbReference type="SMART" id="SM00859">
    <property type="entry name" value="Semialdhyde_dh"/>
    <property type="match status" value="1"/>
</dbReference>
<keyword evidence="14 16" id="KW-0486">Methionine biosynthesis</keyword>
<evidence type="ECO:0000256" key="9">
    <source>
        <dbReference type="ARBA" id="ARBA00022697"/>
    </source>
</evidence>
<dbReference type="SUPFAM" id="SSF55347">
    <property type="entry name" value="Glyceraldehyde-3-phosphate dehydrogenase-like, C-terminal domain"/>
    <property type="match status" value="1"/>
</dbReference>
<feature type="domain" description="Semialdehyde dehydrogenase NAD-binding" evidence="18">
    <location>
        <begin position="4"/>
        <end position="119"/>
    </location>
</feature>
<dbReference type="InterPro" id="IPR000319">
    <property type="entry name" value="Asp-semialdehyde_DH_CS"/>
</dbReference>
<evidence type="ECO:0000256" key="4">
    <source>
        <dbReference type="ARBA" id="ARBA00005097"/>
    </source>
</evidence>
<feature type="binding site" evidence="16">
    <location>
        <position position="180"/>
    </location>
    <ligand>
        <name>NADP(+)</name>
        <dbReference type="ChEBI" id="CHEBI:58349"/>
    </ligand>
</feature>
<comment type="subunit">
    <text evidence="6 16">Homodimer.</text>
</comment>
<dbReference type="GO" id="GO:0004073">
    <property type="term" value="F:aspartate-semialdehyde dehydrogenase activity"/>
    <property type="evidence" value="ECO:0007669"/>
    <property type="project" value="UniProtKB-UniRule"/>
</dbReference>
<dbReference type="GO" id="GO:0009089">
    <property type="term" value="P:lysine biosynthetic process via diaminopimelate"/>
    <property type="evidence" value="ECO:0007669"/>
    <property type="project" value="UniProtKB-UniRule"/>
</dbReference>
<keyword evidence="20" id="KW-1185">Reference proteome</keyword>
<feature type="active site" description="Acyl-thioester intermediate" evidence="16 17">
    <location>
        <position position="128"/>
    </location>
</feature>
<evidence type="ECO:0000256" key="1">
    <source>
        <dbReference type="ARBA" id="ARBA00002492"/>
    </source>
</evidence>
<keyword evidence="13 16" id="KW-0457">Lysine biosynthesis</keyword>
<dbReference type="NCBIfam" id="NF011456">
    <property type="entry name" value="PRK14874.1"/>
    <property type="match status" value="1"/>
</dbReference>
<dbReference type="EMBL" id="CP036275">
    <property type="protein sequence ID" value="QDU38771.1"/>
    <property type="molecule type" value="Genomic_DNA"/>
</dbReference>
<keyword evidence="9 16" id="KW-0791">Threonine biosynthesis</keyword>
<evidence type="ECO:0000259" key="18">
    <source>
        <dbReference type="SMART" id="SM00859"/>
    </source>
</evidence>
<dbReference type="UniPathway" id="UPA00051">
    <property type="reaction ID" value="UER00464"/>
</dbReference>
<keyword evidence="8 16" id="KW-0028">Amino-acid biosynthesis</keyword>
<feature type="binding site" evidence="16">
    <location>
        <begin position="158"/>
        <end position="159"/>
    </location>
    <ligand>
        <name>NADP(+)</name>
        <dbReference type="ChEBI" id="CHEBI:58349"/>
    </ligand>
</feature>
<dbReference type="InterPro" id="IPR012080">
    <property type="entry name" value="Asp_semialdehyde_DH"/>
</dbReference>